<sequence>MALRGGASKASGSPGWKGANEIFKAGCNPSLAPCLRLSKFQKATALYHQALRNATGKNQDLAIIHKNLGSTHWRCAELVQEDADKEILNFHIKQGCHHYLAALSHGSDFQPEDWLAGVHKLLTKYVTTAVALFQEWDHVTRRSCLRKLSTALSEASGVCEAASQCKYKLAKQLYWEGIRLLEAVDKDRMEAATRCASLINEASQLLVEAMQRGTEEQRSEVEVSMEEVFLYQCTCESIQASYQGNALLDSLLKTQEHLDMDFVWLAIDKYKQAAVLARERDLEAEGSALSRLGHVYKGVLKMEKTAHTYYFKAAELALTFSPGRTSKLAWAQEAIREVGEHQERVRREEAAKEEQERGPWLEILKDELAALQRAVTGSAEAFLKHLYEKHPPKNPDHKLGPLGTDPDITKKALLRAISHYHTDKNLAAKHGKKWEVLCGQITRFLNSKYTYYK</sequence>
<evidence type="ECO:0000313" key="2">
    <source>
        <dbReference type="Proteomes" id="UP000054558"/>
    </source>
</evidence>
<dbReference type="OMA" id="CLNAMRD"/>
<gene>
    <name evidence="1" type="ORF">KFL_003000130</name>
</gene>
<protein>
    <submittedName>
        <fullName evidence="1">Uncharacterized protein</fullName>
    </submittedName>
</protein>
<dbReference type="AlphaFoldDB" id="A0A1Y1I6P9"/>
<dbReference type="Proteomes" id="UP000054558">
    <property type="component" value="Unassembled WGS sequence"/>
</dbReference>
<dbReference type="OrthoDB" id="2013461at2759"/>
<keyword evidence="2" id="KW-1185">Reference proteome</keyword>
<proteinExistence type="predicted"/>
<evidence type="ECO:0000313" key="1">
    <source>
        <dbReference type="EMBL" id="GAQ86620.1"/>
    </source>
</evidence>
<name>A0A1Y1I6P9_KLENI</name>
<accession>A0A1Y1I6P9</accession>
<dbReference type="EMBL" id="DF237249">
    <property type="protein sequence ID" value="GAQ86620.1"/>
    <property type="molecule type" value="Genomic_DNA"/>
</dbReference>
<reference evidence="1 2" key="1">
    <citation type="journal article" date="2014" name="Nat. Commun.">
        <title>Klebsormidium flaccidum genome reveals primary factors for plant terrestrial adaptation.</title>
        <authorList>
            <person name="Hori K."/>
            <person name="Maruyama F."/>
            <person name="Fujisawa T."/>
            <person name="Togashi T."/>
            <person name="Yamamoto N."/>
            <person name="Seo M."/>
            <person name="Sato S."/>
            <person name="Yamada T."/>
            <person name="Mori H."/>
            <person name="Tajima N."/>
            <person name="Moriyama T."/>
            <person name="Ikeuchi M."/>
            <person name="Watanabe M."/>
            <person name="Wada H."/>
            <person name="Kobayashi K."/>
            <person name="Saito M."/>
            <person name="Masuda T."/>
            <person name="Sasaki-Sekimoto Y."/>
            <person name="Mashiguchi K."/>
            <person name="Awai K."/>
            <person name="Shimojima M."/>
            <person name="Masuda S."/>
            <person name="Iwai M."/>
            <person name="Nobusawa T."/>
            <person name="Narise T."/>
            <person name="Kondo S."/>
            <person name="Saito H."/>
            <person name="Sato R."/>
            <person name="Murakawa M."/>
            <person name="Ihara Y."/>
            <person name="Oshima-Yamada Y."/>
            <person name="Ohtaka K."/>
            <person name="Satoh M."/>
            <person name="Sonobe K."/>
            <person name="Ishii M."/>
            <person name="Ohtani R."/>
            <person name="Kanamori-Sato M."/>
            <person name="Honoki R."/>
            <person name="Miyazaki D."/>
            <person name="Mochizuki H."/>
            <person name="Umetsu J."/>
            <person name="Higashi K."/>
            <person name="Shibata D."/>
            <person name="Kamiya Y."/>
            <person name="Sato N."/>
            <person name="Nakamura Y."/>
            <person name="Tabata S."/>
            <person name="Ida S."/>
            <person name="Kurokawa K."/>
            <person name="Ohta H."/>
        </authorList>
    </citation>
    <scope>NUCLEOTIDE SEQUENCE [LARGE SCALE GENOMIC DNA]</scope>
    <source>
        <strain evidence="1 2">NIES-2285</strain>
    </source>
</reference>
<organism evidence="1 2">
    <name type="scientific">Klebsormidium nitens</name>
    <name type="common">Green alga</name>
    <name type="synonym">Ulothrix nitens</name>
    <dbReference type="NCBI Taxonomy" id="105231"/>
    <lineage>
        <taxon>Eukaryota</taxon>
        <taxon>Viridiplantae</taxon>
        <taxon>Streptophyta</taxon>
        <taxon>Klebsormidiophyceae</taxon>
        <taxon>Klebsormidiales</taxon>
        <taxon>Klebsormidiaceae</taxon>
        <taxon>Klebsormidium</taxon>
    </lineage>
</organism>